<dbReference type="InterPro" id="IPR013216">
    <property type="entry name" value="Methyltransf_11"/>
</dbReference>
<dbReference type="STRING" id="206665.SAMN04488516_10571"/>
<keyword evidence="3" id="KW-0472">Membrane</keyword>
<dbReference type="InterPro" id="IPR029063">
    <property type="entry name" value="SAM-dependent_MTases_sf"/>
</dbReference>
<dbReference type="CDD" id="cd02440">
    <property type="entry name" value="AdoMet_MTases"/>
    <property type="match status" value="1"/>
</dbReference>
<feature type="transmembrane region" description="Helical" evidence="3">
    <location>
        <begin position="38"/>
        <end position="62"/>
    </location>
</feature>
<evidence type="ECO:0000313" key="5">
    <source>
        <dbReference type="EMBL" id="SDN71079.1"/>
    </source>
</evidence>
<keyword evidence="3" id="KW-0812">Transmembrane</keyword>
<dbReference type="RefSeq" id="WP_092065109.1">
    <property type="nucleotide sequence ID" value="NZ_FNIN01000005.1"/>
</dbReference>
<dbReference type="Gene3D" id="3.40.50.150">
    <property type="entry name" value="Vaccinia Virus protein VP39"/>
    <property type="match status" value="1"/>
</dbReference>
<sequence>MKQQIATFFNKGSSYYTKKAIIQKYVAKKCLQKVSKKFFPSILEIGAGGGILTSLLVNYLSFNQLITLDISKKMLALCPSKATKIVADGEHPPFKNQQFDLLISSSTMQWYEHGADSILKNLSVLKPLAKFSLAIFVDGTLQELKQASQKIGFASVFPLKTHSTYIDKLQKNNIKFFFELEEKKIFFKSVIDLLKNLKYTGTNYTKSKKGYSRKKFEEFCYFYESNFKKKEGVYTTYKILYMWN</sequence>
<dbReference type="PANTHER" id="PTHR13090">
    <property type="entry name" value="ARGININE-HYDROXYLASE NDUFAF5, MITOCHONDRIAL"/>
    <property type="match status" value="1"/>
</dbReference>
<keyword evidence="3" id="KW-1133">Transmembrane helix</keyword>
<protein>
    <submittedName>
        <fullName evidence="5">Malonyl-CoA O-methyltransferase</fullName>
    </submittedName>
</protein>
<keyword evidence="6" id="KW-1185">Reference proteome</keyword>
<dbReference type="PANTHER" id="PTHR13090:SF1">
    <property type="entry name" value="ARGININE-HYDROXYLASE NDUFAF5, MITOCHONDRIAL"/>
    <property type="match status" value="1"/>
</dbReference>
<accession>A0A1H0DLZ1</accession>
<evidence type="ECO:0000259" key="4">
    <source>
        <dbReference type="Pfam" id="PF08241"/>
    </source>
</evidence>
<dbReference type="Proteomes" id="UP000199602">
    <property type="component" value="Unassembled WGS sequence"/>
</dbReference>
<organism evidence="5 6">
    <name type="scientific">Desulfonauticus submarinus</name>
    <dbReference type="NCBI Taxonomy" id="206665"/>
    <lineage>
        <taxon>Bacteria</taxon>
        <taxon>Pseudomonadati</taxon>
        <taxon>Thermodesulfobacteriota</taxon>
        <taxon>Desulfovibrionia</taxon>
        <taxon>Desulfovibrionales</taxon>
        <taxon>Desulfonauticaceae</taxon>
        <taxon>Desulfonauticus</taxon>
    </lineage>
</organism>
<feature type="domain" description="Methyltransferase type 11" evidence="4">
    <location>
        <begin position="43"/>
        <end position="128"/>
    </location>
</feature>
<dbReference type="AlphaFoldDB" id="A0A1H0DLZ1"/>
<reference evidence="5 6" key="1">
    <citation type="submission" date="2016-10" db="EMBL/GenBank/DDBJ databases">
        <authorList>
            <person name="de Groot N.N."/>
        </authorList>
    </citation>
    <scope>NUCLEOTIDE SEQUENCE [LARGE SCALE GENOMIC DNA]</scope>
    <source>
        <strain evidence="5 6">DSM 15269</strain>
    </source>
</reference>
<evidence type="ECO:0000256" key="2">
    <source>
        <dbReference type="ARBA" id="ARBA00022679"/>
    </source>
</evidence>
<dbReference type="Pfam" id="PF08241">
    <property type="entry name" value="Methyltransf_11"/>
    <property type="match status" value="1"/>
</dbReference>
<gene>
    <name evidence="5" type="ORF">SAMN04488516_10571</name>
</gene>
<dbReference type="GO" id="GO:0008757">
    <property type="term" value="F:S-adenosylmethionine-dependent methyltransferase activity"/>
    <property type="evidence" value="ECO:0007669"/>
    <property type="project" value="InterPro"/>
</dbReference>
<dbReference type="EMBL" id="FNIN01000005">
    <property type="protein sequence ID" value="SDN71079.1"/>
    <property type="molecule type" value="Genomic_DNA"/>
</dbReference>
<keyword evidence="2 5" id="KW-0808">Transferase</keyword>
<name>A0A1H0DLZ1_9BACT</name>
<proteinExistence type="predicted"/>
<dbReference type="SUPFAM" id="SSF53335">
    <property type="entry name" value="S-adenosyl-L-methionine-dependent methyltransferases"/>
    <property type="match status" value="1"/>
</dbReference>
<evidence type="ECO:0000256" key="1">
    <source>
        <dbReference type="ARBA" id="ARBA00022603"/>
    </source>
</evidence>
<dbReference type="GO" id="GO:0032259">
    <property type="term" value="P:methylation"/>
    <property type="evidence" value="ECO:0007669"/>
    <property type="project" value="UniProtKB-KW"/>
</dbReference>
<dbReference type="InterPro" id="IPR050602">
    <property type="entry name" value="Malonyl-ACP_OMT"/>
</dbReference>
<keyword evidence="1 5" id="KW-0489">Methyltransferase</keyword>
<evidence type="ECO:0000256" key="3">
    <source>
        <dbReference type="SAM" id="Phobius"/>
    </source>
</evidence>
<evidence type="ECO:0000313" key="6">
    <source>
        <dbReference type="Proteomes" id="UP000199602"/>
    </source>
</evidence>
<dbReference type="OrthoDB" id="9786194at2"/>